<gene>
    <name evidence="1" type="ORF">DEO72_LG7g1536</name>
</gene>
<dbReference type="EMBL" id="CP039351">
    <property type="protein sequence ID" value="QCE00248.1"/>
    <property type="molecule type" value="Genomic_DNA"/>
</dbReference>
<sequence length="67" mass="7671">MLIRCADCSFFFFIFSLYNTSNHNDQLKLGASRPEEAARRIQSFHEASLKGVPDGGDDVVAYSKRRW</sequence>
<proteinExistence type="predicted"/>
<accession>A0A4D6MGW3</accession>
<evidence type="ECO:0000313" key="2">
    <source>
        <dbReference type="Proteomes" id="UP000501690"/>
    </source>
</evidence>
<evidence type="ECO:0000313" key="1">
    <source>
        <dbReference type="EMBL" id="QCE00248.1"/>
    </source>
</evidence>
<keyword evidence="2" id="KW-1185">Reference proteome</keyword>
<reference evidence="1 2" key="1">
    <citation type="submission" date="2019-04" db="EMBL/GenBank/DDBJ databases">
        <title>An improved genome assembly and genetic linkage map for asparagus bean, Vigna unguiculata ssp. sesquipedialis.</title>
        <authorList>
            <person name="Xia Q."/>
            <person name="Zhang R."/>
            <person name="Dong Y."/>
        </authorList>
    </citation>
    <scope>NUCLEOTIDE SEQUENCE [LARGE SCALE GENOMIC DNA]</scope>
    <source>
        <tissue evidence="1">Leaf</tissue>
    </source>
</reference>
<name>A0A4D6MGW3_VIGUN</name>
<organism evidence="1 2">
    <name type="scientific">Vigna unguiculata</name>
    <name type="common">Cowpea</name>
    <dbReference type="NCBI Taxonomy" id="3917"/>
    <lineage>
        <taxon>Eukaryota</taxon>
        <taxon>Viridiplantae</taxon>
        <taxon>Streptophyta</taxon>
        <taxon>Embryophyta</taxon>
        <taxon>Tracheophyta</taxon>
        <taxon>Spermatophyta</taxon>
        <taxon>Magnoliopsida</taxon>
        <taxon>eudicotyledons</taxon>
        <taxon>Gunneridae</taxon>
        <taxon>Pentapetalae</taxon>
        <taxon>rosids</taxon>
        <taxon>fabids</taxon>
        <taxon>Fabales</taxon>
        <taxon>Fabaceae</taxon>
        <taxon>Papilionoideae</taxon>
        <taxon>50 kb inversion clade</taxon>
        <taxon>NPAAA clade</taxon>
        <taxon>indigoferoid/millettioid clade</taxon>
        <taxon>Phaseoleae</taxon>
        <taxon>Vigna</taxon>
    </lineage>
</organism>
<dbReference type="AlphaFoldDB" id="A0A4D6MGW3"/>
<protein>
    <submittedName>
        <fullName evidence="1">Uncharacterized protein</fullName>
    </submittedName>
</protein>
<dbReference type="Proteomes" id="UP000501690">
    <property type="component" value="Linkage Group LG7"/>
</dbReference>